<keyword evidence="3" id="KW-1185">Reference proteome</keyword>
<proteinExistence type="predicted"/>
<comment type="caution">
    <text evidence="2">The sequence shown here is derived from an EMBL/GenBank/DDBJ whole genome shotgun (WGS) entry which is preliminary data.</text>
</comment>
<dbReference type="Gene3D" id="3.30.160.250">
    <property type="match status" value="1"/>
</dbReference>
<name>A0ABR7N5T5_9FIRM</name>
<gene>
    <name evidence="2" type="ORF">H8716_01465</name>
</gene>
<dbReference type="InterPro" id="IPR031807">
    <property type="entry name" value="HicB-like"/>
</dbReference>
<dbReference type="Pfam" id="PF15919">
    <property type="entry name" value="HicB_lk_antitox"/>
    <property type="match status" value="1"/>
</dbReference>
<dbReference type="RefSeq" id="WP_249306703.1">
    <property type="nucleotide sequence ID" value="NZ_JACRSZ010000001.1"/>
</dbReference>
<accession>A0ABR7N5T5</accession>
<feature type="domain" description="HicB-like antitoxin of toxin-antitoxin system" evidence="1">
    <location>
        <begin position="5"/>
        <end position="64"/>
    </location>
</feature>
<evidence type="ECO:0000259" key="1">
    <source>
        <dbReference type="Pfam" id="PF15919"/>
    </source>
</evidence>
<evidence type="ECO:0000313" key="3">
    <source>
        <dbReference type="Proteomes" id="UP000657421"/>
    </source>
</evidence>
<dbReference type="InterPro" id="IPR051404">
    <property type="entry name" value="TA_system_antitoxin"/>
</dbReference>
<sequence>MKFIYPAIFRQDTDGLYHGYFPDLDDCLSTGETLDDAIENANEAACNWLSVELEEGGHLPPVSDPSDLTLKEGEIIRNIAANIRLFEGYDE</sequence>
<reference evidence="2 3" key="1">
    <citation type="submission" date="2020-08" db="EMBL/GenBank/DDBJ databases">
        <title>Genome public.</title>
        <authorList>
            <person name="Liu C."/>
            <person name="Sun Q."/>
        </authorList>
    </citation>
    <scope>NUCLEOTIDE SEQUENCE [LARGE SCALE GENOMIC DNA]</scope>
    <source>
        <strain evidence="2 3">NSJ-46</strain>
    </source>
</reference>
<dbReference type="PANTHER" id="PTHR34504">
    <property type="entry name" value="ANTITOXIN HICB"/>
    <property type="match status" value="1"/>
</dbReference>
<dbReference type="InterPro" id="IPR035069">
    <property type="entry name" value="TTHA1013/TTHA0281-like"/>
</dbReference>
<protein>
    <submittedName>
        <fullName evidence="2">Type II toxin-antitoxin system HicB family antitoxin</fullName>
    </submittedName>
</protein>
<dbReference type="PANTHER" id="PTHR34504:SF2">
    <property type="entry name" value="UPF0150 PROTEIN SSL0259"/>
    <property type="match status" value="1"/>
</dbReference>
<dbReference type="Proteomes" id="UP000657421">
    <property type="component" value="Unassembled WGS sequence"/>
</dbReference>
<organism evidence="2 3">
    <name type="scientific">Jingyaoa shaoxingensis</name>
    <dbReference type="NCBI Taxonomy" id="2763671"/>
    <lineage>
        <taxon>Bacteria</taxon>
        <taxon>Bacillati</taxon>
        <taxon>Bacillota</taxon>
        <taxon>Clostridia</taxon>
        <taxon>Lachnospirales</taxon>
        <taxon>Lachnospiraceae</taxon>
        <taxon>Jingyaoa</taxon>
    </lineage>
</organism>
<evidence type="ECO:0000313" key="2">
    <source>
        <dbReference type="EMBL" id="MBC8571760.1"/>
    </source>
</evidence>
<dbReference type="SUPFAM" id="SSF143100">
    <property type="entry name" value="TTHA1013/TTHA0281-like"/>
    <property type="match status" value="1"/>
</dbReference>
<dbReference type="EMBL" id="JACRSZ010000001">
    <property type="protein sequence ID" value="MBC8571760.1"/>
    <property type="molecule type" value="Genomic_DNA"/>
</dbReference>